<keyword evidence="3" id="KW-1185">Reference proteome</keyword>
<accession>A0A5N5FGX8</accession>
<dbReference type="AlphaFoldDB" id="A0A5N5FGX8"/>
<feature type="domain" description="DUF4283" evidence="1">
    <location>
        <begin position="33"/>
        <end position="76"/>
    </location>
</feature>
<evidence type="ECO:0000313" key="3">
    <source>
        <dbReference type="Proteomes" id="UP000327157"/>
    </source>
</evidence>
<reference evidence="3" key="2">
    <citation type="submission" date="2019-10" db="EMBL/GenBank/DDBJ databases">
        <title>A de novo genome assembly of a pear dwarfing rootstock.</title>
        <authorList>
            <person name="Wang F."/>
            <person name="Wang J."/>
            <person name="Li S."/>
            <person name="Zhang Y."/>
            <person name="Fang M."/>
            <person name="Ma L."/>
            <person name="Zhao Y."/>
            <person name="Jiang S."/>
        </authorList>
    </citation>
    <scope>NUCLEOTIDE SEQUENCE [LARGE SCALE GENOMIC DNA]</scope>
</reference>
<name>A0A5N5FGX8_9ROSA</name>
<protein>
    <recommendedName>
        <fullName evidence="1">DUF4283 domain-containing protein</fullName>
    </recommendedName>
</protein>
<reference evidence="2 3" key="3">
    <citation type="submission" date="2019-11" db="EMBL/GenBank/DDBJ databases">
        <title>A de novo genome assembly of a pear dwarfing rootstock.</title>
        <authorList>
            <person name="Wang F."/>
            <person name="Wang J."/>
            <person name="Li S."/>
            <person name="Zhang Y."/>
            <person name="Fang M."/>
            <person name="Ma L."/>
            <person name="Zhao Y."/>
            <person name="Jiang S."/>
        </authorList>
    </citation>
    <scope>NUCLEOTIDE SEQUENCE [LARGE SCALE GENOMIC DNA]</scope>
    <source>
        <strain evidence="2">S2</strain>
        <tissue evidence="2">Leaf</tissue>
    </source>
</reference>
<sequence>MGNMFGQPLDAHLIKWKLGLLWNNNVKNTFYLDRFGMKWFALEFIDEDDLKFVLKNQPWYVHGQNFHLERWTTNFKDMNDVAVDDDIKASLQEDVMLCFPNATNVEEDYTEIEESRQHMEDVGPDNKGWTTIVPRWRKKMDKRKTGDSSRDDKLYCGL</sequence>
<comment type="caution">
    <text evidence="2">The sequence shown here is derived from an EMBL/GenBank/DDBJ whole genome shotgun (WGS) entry which is preliminary data.</text>
</comment>
<organism evidence="2 3">
    <name type="scientific">Pyrus ussuriensis x Pyrus communis</name>
    <dbReference type="NCBI Taxonomy" id="2448454"/>
    <lineage>
        <taxon>Eukaryota</taxon>
        <taxon>Viridiplantae</taxon>
        <taxon>Streptophyta</taxon>
        <taxon>Embryophyta</taxon>
        <taxon>Tracheophyta</taxon>
        <taxon>Spermatophyta</taxon>
        <taxon>Magnoliopsida</taxon>
        <taxon>eudicotyledons</taxon>
        <taxon>Gunneridae</taxon>
        <taxon>Pentapetalae</taxon>
        <taxon>rosids</taxon>
        <taxon>fabids</taxon>
        <taxon>Rosales</taxon>
        <taxon>Rosaceae</taxon>
        <taxon>Amygdaloideae</taxon>
        <taxon>Maleae</taxon>
        <taxon>Pyrus</taxon>
    </lineage>
</organism>
<evidence type="ECO:0000259" key="1">
    <source>
        <dbReference type="Pfam" id="PF14111"/>
    </source>
</evidence>
<evidence type="ECO:0000313" key="2">
    <source>
        <dbReference type="EMBL" id="KAB2602379.1"/>
    </source>
</evidence>
<reference evidence="2 3" key="1">
    <citation type="submission" date="2019-09" db="EMBL/GenBank/DDBJ databases">
        <authorList>
            <person name="Ou C."/>
        </authorList>
    </citation>
    <scope>NUCLEOTIDE SEQUENCE [LARGE SCALE GENOMIC DNA]</scope>
    <source>
        <strain evidence="2">S2</strain>
        <tissue evidence="2">Leaf</tissue>
    </source>
</reference>
<gene>
    <name evidence="2" type="ORF">D8674_003384</name>
</gene>
<dbReference type="Pfam" id="PF14111">
    <property type="entry name" value="DUF4283"/>
    <property type="match status" value="1"/>
</dbReference>
<dbReference type="InterPro" id="IPR025558">
    <property type="entry name" value="DUF4283"/>
</dbReference>
<dbReference type="EMBL" id="SMOL01000695">
    <property type="protein sequence ID" value="KAB2602379.1"/>
    <property type="molecule type" value="Genomic_DNA"/>
</dbReference>
<proteinExistence type="predicted"/>
<dbReference type="Proteomes" id="UP000327157">
    <property type="component" value="Chromosome 10"/>
</dbReference>